<dbReference type="InterPro" id="IPR003593">
    <property type="entry name" value="AAA+_ATPase"/>
</dbReference>
<name>A0A6N7VWE0_9ACTO</name>
<feature type="domain" description="AAA+ ATPase" evidence="2">
    <location>
        <begin position="342"/>
        <end position="515"/>
    </location>
</feature>
<dbReference type="SMART" id="SM00382">
    <property type="entry name" value="AAA"/>
    <property type="match status" value="2"/>
</dbReference>
<organism evidence="3 4">
    <name type="scientific">Scrofimicrobium canadense</name>
    <dbReference type="NCBI Taxonomy" id="2652290"/>
    <lineage>
        <taxon>Bacteria</taxon>
        <taxon>Bacillati</taxon>
        <taxon>Actinomycetota</taxon>
        <taxon>Actinomycetes</taxon>
        <taxon>Actinomycetales</taxon>
        <taxon>Actinomycetaceae</taxon>
        <taxon>Scrofimicrobium</taxon>
    </lineage>
</organism>
<dbReference type="InterPro" id="IPR025723">
    <property type="entry name" value="ArsA/GET3_ATPase-like"/>
</dbReference>
<dbReference type="RefSeq" id="WP_154546468.1">
    <property type="nucleotide sequence ID" value="NZ_VULO01000015.1"/>
</dbReference>
<evidence type="ECO:0000259" key="2">
    <source>
        <dbReference type="SMART" id="SM00382"/>
    </source>
</evidence>
<dbReference type="GO" id="GO:0015446">
    <property type="term" value="F:ATPase-coupled arsenite transmembrane transporter activity"/>
    <property type="evidence" value="ECO:0007669"/>
    <property type="project" value="InterPro"/>
</dbReference>
<dbReference type="NCBIfam" id="TIGR00345">
    <property type="entry name" value="GET3_arsA_TRC40"/>
    <property type="match status" value="1"/>
</dbReference>
<comment type="caution">
    <text evidence="3">The sequence shown here is derived from an EMBL/GenBank/DDBJ whole genome shotgun (WGS) entry which is preliminary data.</text>
</comment>
<comment type="similarity">
    <text evidence="1">Belongs to the arsA ATPase family.</text>
</comment>
<dbReference type="CDD" id="cd02035">
    <property type="entry name" value="ArsA"/>
    <property type="match status" value="2"/>
</dbReference>
<proteinExistence type="inferred from homology"/>
<dbReference type="SUPFAM" id="SSF52540">
    <property type="entry name" value="P-loop containing nucleoside triphosphate hydrolases"/>
    <property type="match status" value="2"/>
</dbReference>
<dbReference type="PIRSF" id="PIRSF001327">
    <property type="entry name" value="Arsenical_pump-driving_ATPase"/>
    <property type="match status" value="1"/>
</dbReference>
<dbReference type="Pfam" id="PF02374">
    <property type="entry name" value="ArsA_ATPase"/>
    <property type="match status" value="3"/>
</dbReference>
<protein>
    <submittedName>
        <fullName evidence="3">Arsenical pump-driving ATPase</fullName>
    </submittedName>
</protein>
<evidence type="ECO:0000256" key="1">
    <source>
        <dbReference type="ARBA" id="ARBA00011040"/>
    </source>
</evidence>
<dbReference type="InterPro" id="IPR027417">
    <property type="entry name" value="P-loop_NTPase"/>
</dbReference>
<feature type="domain" description="AAA+ ATPase" evidence="2">
    <location>
        <begin position="7"/>
        <end position="296"/>
    </location>
</feature>
<dbReference type="Proteomes" id="UP000470875">
    <property type="component" value="Unassembled WGS sequence"/>
</dbReference>
<dbReference type="InterPro" id="IPR027541">
    <property type="entry name" value="Ars_ATPase"/>
</dbReference>
<dbReference type="GO" id="GO:0016887">
    <property type="term" value="F:ATP hydrolysis activity"/>
    <property type="evidence" value="ECO:0007669"/>
    <property type="project" value="InterPro"/>
</dbReference>
<sequence length="593" mass="63245">MGLPRSNAKHLFFTGKGGVGKTTVACALATQFADAGERVLLISTDPASNIGQVFGKKIGPTLTDLSDLFAGTKFDAIEIDPDAEATDYRESILGPVRGLLPAEVLAATEETLSGSCTVEVASFNRFTQFLTDQGIQDSYDRIIFDTAPTGHTLRLLSLPGDWSSFIEKGAGDASCLGPMSGLEKNRQTYQSAVEALSDPDVTDLILVARGQRSTLDEAERTAVELSALGINPAGLVVNGLLPKWAVTDTLTENIWGREQRLLATLTDGSTYPNLASANIYPLELRARPVMGIDGLRGLDEPESPIGPETALGSVGEDTGTELASQTFAEGLSPLVEDLAAGEPKLVLCVGKGGVGKTTIAQALAVELAKAGKPVHLSTTDPAAHLDLELGAKIPGLTVSSIDPVRVVEEYRAEVLATKGADLDADGYAQLEEDLRSPCTEEVAVFRAFSQVVEESQDRWIVLDTAPTGHTLLLLDATGSYHKELMRQSGQQTSATTLVRLQDASVTKPIIVTLPETTPVLEAKSLVADLERAGITPMAWVVNQSLDGVNTTSRFLQRRAAANHDIIEDLKREVDKPIIELPYVEMELAQHELA</sequence>
<evidence type="ECO:0000313" key="4">
    <source>
        <dbReference type="Proteomes" id="UP000470875"/>
    </source>
</evidence>
<dbReference type="Gene3D" id="3.40.50.300">
    <property type="entry name" value="P-loop containing nucleotide triphosphate hydrolases"/>
    <property type="match status" value="2"/>
</dbReference>
<dbReference type="AlphaFoldDB" id="A0A6N7VWE0"/>
<dbReference type="EMBL" id="VULO01000015">
    <property type="protein sequence ID" value="MSS85320.1"/>
    <property type="molecule type" value="Genomic_DNA"/>
</dbReference>
<keyword evidence="4" id="KW-1185">Reference proteome</keyword>
<accession>A0A6N7VWE0</accession>
<evidence type="ECO:0000313" key="3">
    <source>
        <dbReference type="EMBL" id="MSS85320.1"/>
    </source>
</evidence>
<dbReference type="GO" id="GO:0005524">
    <property type="term" value="F:ATP binding"/>
    <property type="evidence" value="ECO:0007669"/>
    <property type="project" value="InterPro"/>
</dbReference>
<reference evidence="3 4" key="1">
    <citation type="submission" date="2019-08" db="EMBL/GenBank/DDBJ databases">
        <title>In-depth cultivation of the pig gut microbiome towards novel bacterial diversity and tailored functional studies.</title>
        <authorList>
            <person name="Wylensek D."/>
            <person name="Hitch T.C.A."/>
            <person name="Clavel T."/>
        </authorList>
    </citation>
    <scope>NUCLEOTIDE SEQUENCE [LARGE SCALE GENOMIC DNA]</scope>
    <source>
        <strain evidence="3 4">WB03_NA08</strain>
    </source>
</reference>
<dbReference type="PANTHER" id="PTHR10803">
    <property type="entry name" value="ARSENICAL PUMP-DRIVING ATPASE ARSENITE-TRANSLOCATING ATPASE"/>
    <property type="match status" value="1"/>
</dbReference>
<dbReference type="NCBIfam" id="TIGR04291">
    <property type="entry name" value="arsen_driv_ArsA"/>
    <property type="match status" value="1"/>
</dbReference>
<dbReference type="PANTHER" id="PTHR10803:SF3">
    <property type="entry name" value="ATPASE GET3"/>
    <property type="match status" value="1"/>
</dbReference>
<gene>
    <name evidence="3" type="primary">arsA</name>
    <name evidence="3" type="ORF">FYJ24_11265</name>
</gene>
<dbReference type="InterPro" id="IPR016300">
    <property type="entry name" value="ATPase_ArsA/GET3"/>
</dbReference>